<dbReference type="InterPro" id="IPR010730">
    <property type="entry name" value="HET"/>
</dbReference>
<dbReference type="PANTHER" id="PTHR24148:SF64">
    <property type="entry name" value="HETEROKARYON INCOMPATIBILITY DOMAIN-CONTAINING PROTEIN"/>
    <property type="match status" value="1"/>
</dbReference>
<evidence type="ECO:0000313" key="2">
    <source>
        <dbReference type="EMBL" id="VTT83094.1"/>
    </source>
</evidence>
<evidence type="ECO:0000313" key="3">
    <source>
        <dbReference type="Proteomes" id="UP000760494"/>
    </source>
</evidence>
<sequence length="616" mass="70272">MAENQGQSKYRQSYPGKRQRIRSPSRDREMAHKGAIYYTQELEKGEIRVMTLYRGSGSDPFNCELSKIRLAASPAEQTPPYEALSYVWGSNKDPGHIFISGNRFTVTRNLFEALAYLRYPGSDRTLWIDAICINQLDSDEKEIQIQRMYQVYGNARAVIAWIGIANAGTHEIFNSIGSFGDVVRSAFPGLNRGLGMGFTVILGDEQKNQMKATALKELAERPYWSRAWTFQEMKLATSLTIQCGVDKKPYGELHSLHIDKQATATFRAYNEKGKSVDRYINNLDSKFPDLTNGQDYPNHFLDCLLDRQCSDRRDNIFAFWNLFPQDLQKRIPINYESPTRDILLQTARAIVESTGSLYIFVIRARQIPPESHEEKWQKSMPSWCPYLAAQYYDYGFKPHTMSNIFTEKAKVSFCTNTKILVKGFVVGYIERSLSPDNVPSTDWTDEDYSQQFGFYTKCLELGLLSAPPEKGEQSLWATTRTLLGDQDGDSIGDQDLIKYALGRISDEPDENDAKSALYQILRNTRSRQVCSFQVGASVIRALRSSGLPREFWLNPIAVVPRTAQWRDAICVISGCPLPVVLRRFGDTYRVIGEAFFDTQRLESVDIHIKLRNFLVE</sequence>
<dbReference type="Pfam" id="PF06985">
    <property type="entry name" value="HET"/>
    <property type="match status" value="1"/>
</dbReference>
<dbReference type="InterPro" id="IPR052895">
    <property type="entry name" value="HetReg/Transcr_Mod"/>
</dbReference>
<proteinExistence type="predicted"/>
<feature type="compositionally biased region" description="Polar residues" evidence="1">
    <location>
        <begin position="1"/>
        <end position="11"/>
    </location>
</feature>
<gene>
    <name evidence="2" type="ORF">C2S_2866</name>
</gene>
<dbReference type="Proteomes" id="UP000760494">
    <property type="component" value="Unassembled WGS sequence"/>
</dbReference>
<protein>
    <submittedName>
        <fullName evidence="2">Uncharacterized protein</fullName>
    </submittedName>
</protein>
<organism evidence="2 3">
    <name type="scientific">Fusarium fujikuroi</name>
    <name type="common">Bakanae and foot rot disease fungus</name>
    <name type="synonym">Gibberella fujikuroi</name>
    <dbReference type="NCBI Taxonomy" id="5127"/>
    <lineage>
        <taxon>Eukaryota</taxon>
        <taxon>Fungi</taxon>
        <taxon>Dikarya</taxon>
        <taxon>Ascomycota</taxon>
        <taxon>Pezizomycotina</taxon>
        <taxon>Sordariomycetes</taxon>
        <taxon>Hypocreomycetidae</taxon>
        <taxon>Hypocreales</taxon>
        <taxon>Nectriaceae</taxon>
        <taxon>Fusarium</taxon>
        <taxon>Fusarium fujikuroi species complex</taxon>
    </lineage>
</organism>
<dbReference type="AlphaFoldDB" id="A0A2H3S2G3"/>
<reference evidence="2" key="1">
    <citation type="submission" date="2019-05" db="EMBL/GenBank/DDBJ databases">
        <authorList>
            <person name="Piombo E."/>
        </authorList>
    </citation>
    <scope>NUCLEOTIDE SEQUENCE</scope>
    <source>
        <strain evidence="2">C2S</strain>
    </source>
</reference>
<evidence type="ECO:0000256" key="1">
    <source>
        <dbReference type="SAM" id="MobiDB-lite"/>
    </source>
</evidence>
<comment type="caution">
    <text evidence="2">The sequence shown here is derived from an EMBL/GenBank/DDBJ whole genome shotgun (WGS) entry which is preliminary data.</text>
</comment>
<dbReference type="PANTHER" id="PTHR24148">
    <property type="entry name" value="ANKYRIN REPEAT DOMAIN-CONTAINING PROTEIN 39 HOMOLOG-RELATED"/>
    <property type="match status" value="1"/>
</dbReference>
<feature type="region of interest" description="Disordered" evidence="1">
    <location>
        <begin position="1"/>
        <end position="30"/>
    </location>
</feature>
<dbReference type="EMBL" id="CABFJX010000418">
    <property type="protein sequence ID" value="VTT83094.1"/>
    <property type="molecule type" value="Genomic_DNA"/>
</dbReference>
<accession>A0A2H3S2G3</accession>
<name>A0A2H3S2G3_FUSFU</name>